<dbReference type="NCBIfam" id="TIGR00236">
    <property type="entry name" value="wecB"/>
    <property type="match status" value="1"/>
</dbReference>
<dbReference type="PANTHER" id="PTHR43174:SF2">
    <property type="entry name" value="UDP-N-ACETYLGLUCOSAMINE 2-EPIMERASE"/>
    <property type="match status" value="1"/>
</dbReference>
<comment type="catalytic activity">
    <reaction evidence="2">
        <text>UDP-N-acetyl-alpha-D-glucosamine = UDP-N-acetyl-alpha-D-mannosamine</text>
        <dbReference type="Rhea" id="RHEA:17213"/>
        <dbReference type="ChEBI" id="CHEBI:57705"/>
        <dbReference type="ChEBI" id="CHEBI:68623"/>
        <dbReference type="EC" id="5.1.3.14"/>
    </reaction>
</comment>
<dbReference type="EMBL" id="JQSG02000006">
    <property type="protein sequence ID" value="OBS08111.1"/>
    <property type="molecule type" value="Genomic_DNA"/>
</dbReference>
<comment type="similarity">
    <text evidence="3 5">Belongs to the UDP-N-acetylglucosamine 2-epimerase family.</text>
</comment>
<reference evidence="7 8" key="1">
    <citation type="journal article" date="2014" name="Genome Announc.">
        <title>Draft Genome Sequence of the Iron-Oxidizing, Acidophilic, and Halotolerant 'Thiobacillus prosperus' Type Strain DSM 5130.</title>
        <authorList>
            <person name="Ossandon F.J."/>
            <person name="Cardenas J.P."/>
            <person name="Corbett M."/>
            <person name="Quatrini R."/>
            <person name="Holmes D.S."/>
            <person name="Watkin E."/>
        </authorList>
    </citation>
    <scope>NUCLEOTIDE SEQUENCE [LARGE SCALE GENOMIC DNA]</scope>
    <source>
        <strain evidence="7 8">DSM 5130</strain>
    </source>
</reference>
<evidence type="ECO:0000256" key="3">
    <source>
        <dbReference type="ARBA" id="ARBA00038209"/>
    </source>
</evidence>
<comment type="caution">
    <text evidence="7">The sequence shown here is derived from an EMBL/GenBank/DDBJ whole genome shotgun (WGS) entry which is preliminary data.</text>
</comment>
<feature type="domain" description="UDP-N-acetylglucosamine 2-epimerase" evidence="6">
    <location>
        <begin position="60"/>
        <end position="396"/>
    </location>
</feature>
<dbReference type="Gene3D" id="3.40.50.2000">
    <property type="entry name" value="Glycogen Phosphorylase B"/>
    <property type="match status" value="2"/>
</dbReference>
<evidence type="ECO:0000259" key="6">
    <source>
        <dbReference type="Pfam" id="PF02350"/>
    </source>
</evidence>
<dbReference type="EC" id="5.1.3.14" evidence="4"/>
<keyword evidence="1 5" id="KW-0413">Isomerase</keyword>
<evidence type="ECO:0000256" key="4">
    <source>
        <dbReference type="ARBA" id="ARBA00038858"/>
    </source>
</evidence>
<dbReference type="Pfam" id="PF02350">
    <property type="entry name" value="Epimerase_2"/>
    <property type="match status" value="1"/>
</dbReference>
<dbReference type="InterPro" id="IPR003331">
    <property type="entry name" value="UDP_GlcNAc_Epimerase_2_dom"/>
</dbReference>
<keyword evidence="8" id="KW-1185">Reference proteome</keyword>
<dbReference type="RefSeq" id="WP_201786985.1">
    <property type="nucleotide sequence ID" value="NZ_JQSG02000006.1"/>
</dbReference>
<dbReference type="GO" id="GO:0008761">
    <property type="term" value="F:UDP-N-acetylglucosamine 2-epimerase activity"/>
    <property type="evidence" value="ECO:0007669"/>
    <property type="project" value="UniProtKB-EC"/>
</dbReference>
<protein>
    <recommendedName>
        <fullName evidence="4">UDP-N-acetylglucosamine 2-epimerase (non-hydrolyzing)</fullName>
        <ecNumber evidence="4">5.1.3.14</ecNumber>
    </recommendedName>
</protein>
<dbReference type="PANTHER" id="PTHR43174">
    <property type="entry name" value="UDP-N-ACETYLGLUCOSAMINE 2-EPIMERASE"/>
    <property type="match status" value="1"/>
</dbReference>
<name>A0A1A6C0M2_9GAMM</name>
<dbReference type="AlphaFoldDB" id="A0A1A6C0M2"/>
<organism evidence="7 8">
    <name type="scientific">Acidihalobacter prosperus</name>
    <dbReference type="NCBI Taxonomy" id="160660"/>
    <lineage>
        <taxon>Bacteria</taxon>
        <taxon>Pseudomonadati</taxon>
        <taxon>Pseudomonadota</taxon>
        <taxon>Gammaproteobacteria</taxon>
        <taxon>Chromatiales</taxon>
        <taxon>Ectothiorhodospiraceae</taxon>
        <taxon>Acidihalobacter</taxon>
    </lineage>
</organism>
<accession>A0A1A6C0M2</accession>
<evidence type="ECO:0000313" key="7">
    <source>
        <dbReference type="EMBL" id="OBS08111.1"/>
    </source>
</evidence>
<evidence type="ECO:0000256" key="5">
    <source>
        <dbReference type="RuleBase" id="RU003513"/>
    </source>
</evidence>
<gene>
    <name evidence="7" type="ORF">Thpro_022361</name>
</gene>
<dbReference type="Proteomes" id="UP000029273">
    <property type="component" value="Unassembled WGS sequence"/>
</dbReference>
<evidence type="ECO:0000256" key="1">
    <source>
        <dbReference type="ARBA" id="ARBA00023235"/>
    </source>
</evidence>
<evidence type="ECO:0000313" key="8">
    <source>
        <dbReference type="Proteomes" id="UP000029273"/>
    </source>
</evidence>
<dbReference type="SUPFAM" id="SSF53756">
    <property type="entry name" value="UDP-Glycosyltransferase/glycogen phosphorylase"/>
    <property type="match status" value="1"/>
</dbReference>
<proteinExistence type="inferred from homology"/>
<sequence>MSNFQDMGEAGDGAGLNACRMSLFDVGDAACDVRRPRVALFIGTRPEVIKMAPVHRALEAAGVASLVIHSGQHEAVTHPLYEFFDMAPTVSLLLNRREPGLSHLTERLLSRISETLRRLAPDAVLVQGDTTSAFVGALAAFYLRLPVGHVEAGLRSGDPEEPFPEEINRQLISRLATWHFAPTVRAAENLLAEGVARHSVQVTGNTVVDAVAWGLGRIGAAQEGRDERERLLLVTAHRRENWGDGLTRLARAVMALLARYPDMRVIWPLHPNPEVQRAVRCVVDAAPAESSSRCSLVEALPYQAMLQLLSRAWLVITDSGGIQEEAVCARVPVLIARRQTERPEVIECGAGRLVGTCEEEILTAVEWLHRHPEDWAAMRAHVNPFGDGCASERIAGRIMQHLSTRNEAARCTA</sequence>
<dbReference type="InterPro" id="IPR029767">
    <property type="entry name" value="WecB-like"/>
</dbReference>
<dbReference type="CDD" id="cd03786">
    <property type="entry name" value="GTB_UDP-GlcNAc_2-Epimerase"/>
    <property type="match status" value="1"/>
</dbReference>
<evidence type="ECO:0000256" key="2">
    <source>
        <dbReference type="ARBA" id="ARBA00036080"/>
    </source>
</evidence>